<dbReference type="OrthoDB" id="537915at2759"/>
<accession>A0A833QS55</accession>
<evidence type="ECO:0000313" key="3">
    <source>
        <dbReference type="EMBL" id="KAF3332300.1"/>
    </source>
</evidence>
<keyword evidence="2" id="KW-1133">Transmembrane helix</keyword>
<comment type="caution">
    <text evidence="3">The sequence shown here is derived from an EMBL/GenBank/DDBJ whole genome shotgun (WGS) entry which is preliminary data.</text>
</comment>
<evidence type="ECO:0000256" key="1">
    <source>
        <dbReference type="SAM" id="MobiDB-lite"/>
    </source>
</evidence>
<keyword evidence="3" id="KW-0418">Kinase</keyword>
<dbReference type="Proteomes" id="UP000623129">
    <property type="component" value="Unassembled WGS sequence"/>
</dbReference>
<evidence type="ECO:0000313" key="4">
    <source>
        <dbReference type="Proteomes" id="UP000623129"/>
    </source>
</evidence>
<name>A0A833QS55_9POAL</name>
<dbReference type="AlphaFoldDB" id="A0A833QS55"/>
<dbReference type="EMBL" id="SWLB01000011">
    <property type="protein sequence ID" value="KAF3332300.1"/>
    <property type="molecule type" value="Genomic_DNA"/>
</dbReference>
<keyword evidence="4" id="KW-1185">Reference proteome</keyword>
<feature type="transmembrane region" description="Helical" evidence="2">
    <location>
        <begin position="83"/>
        <end position="110"/>
    </location>
</feature>
<protein>
    <submittedName>
        <fullName evidence="3">ATP-dependent 6-phosphofructokinase 6</fullName>
    </submittedName>
</protein>
<evidence type="ECO:0000256" key="2">
    <source>
        <dbReference type="SAM" id="Phobius"/>
    </source>
</evidence>
<keyword evidence="2" id="KW-0812">Transmembrane</keyword>
<dbReference type="GO" id="GO:0016301">
    <property type="term" value="F:kinase activity"/>
    <property type="evidence" value="ECO:0007669"/>
    <property type="project" value="UniProtKB-KW"/>
</dbReference>
<keyword evidence="3" id="KW-0808">Transferase</keyword>
<keyword evidence="2" id="KW-0472">Membrane</keyword>
<reference evidence="3" key="1">
    <citation type="submission" date="2020-01" db="EMBL/GenBank/DDBJ databases">
        <title>Genome sequence of Kobresia littledalei, the first chromosome-level genome in the family Cyperaceae.</title>
        <authorList>
            <person name="Qu G."/>
        </authorList>
    </citation>
    <scope>NUCLEOTIDE SEQUENCE</scope>
    <source>
        <strain evidence="3">C.B.Clarke</strain>
        <tissue evidence="3">Leaf</tissue>
    </source>
</reference>
<feature type="region of interest" description="Disordered" evidence="1">
    <location>
        <begin position="1"/>
        <end position="31"/>
    </location>
</feature>
<proteinExistence type="predicted"/>
<sequence>MPSHSLSPTQPPDGEAEFQQPPSPDSATCAFLSAPGSGAVRPRLNGHMVIVAAEGAGQDLIADSLRNTDHDASGNLQKKHIMLLLLGHVLDLHYTIIVVFGELFGIVHWFEIW</sequence>
<gene>
    <name evidence="3" type="ORF">FCM35_KLT01877</name>
</gene>
<organism evidence="3 4">
    <name type="scientific">Carex littledalei</name>
    <dbReference type="NCBI Taxonomy" id="544730"/>
    <lineage>
        <taxon>Eukaryota</taxon>
        <taxon>Viridiplantae</taxon>
        <taxon>Streptophyta</taxon>
        <taxon>Embryophyta</taxon>
        <taxon>Tracheophyta</taxon>
        <taxon>Spermatophyta</taxon>
        <taxon>Magnoliopsida</taxon>
        <taxon>Liliopsida</taxon>
        <taxon>Poales</taxon>
        <taxon>Cyperaceae</taxon>
        <taxon>Cyperoideae</taxon>
        <taxon>Cariceae</taxon>
        <taxon>Carex</taxon>
        <taxon>Carex subgen. Euthyceras</taxon>
    </lineage>
</organism>